<dbReference type="AlphaFoldDB" id="A0A091LUY2"/>
<reference evidence="2 3" key="1">
    <citation type="submission" date="2014-04" db="EMBL/GenBank/DDBJ databases">
        <title>Genome evolution of avian class.</title>
        <authorList>
            <person name="Zhang G."/>
            <person name="Li C."/>
        </authorList>
    </citation>
    <scope>NUCLEOTIDE SEQUENCE [LARGE SCALE GENOMIC DNA]</scope>
    <source>
        <strain evidence="2">BGI_N322</strain>
    </source>
</reference>
<keyword evidence="3" id="KW-1185">Reference proteome</keyword>
<dbReference type="Proteomes" id="UP000054116">
    <property type="component" value="Unassembled WGS sequence"/>
</dbReference>
<evidence type="ECO:0000313" key="2">
    <source>
        <dbReference type="EMBL" id="KFP62237.1"/>
    </source>
</evidence>
<gene>
    <name evidence="2" type="ORF">N322_08473</name>
</gene>
<evidence type="ECO:0000313" key="3">
    <source>
        <dbReference type="Proteomes" id="UP000054116"/>
    </source>
</evidence>
<sequence length="331" mass="37163">NKTNPNLTEHCWLCYRIKPPFYESVGVNDIPKWVNDSNPVQCKWDTEKSGITLARVVGSGVCVGKVPKYKEQLCVNNTQDKTPAKWLILANNTKWVCAIMGVTPCLSLEHFDESSEYCVQVTIVPKIFYHSEDFVYDSQITPEHHLSKREPFTALTVATLMITGGAGIGTGVASLVQQNKEFSALRLAVDEDLARTEQSITALEKSVRSLSEVVLQNQRGLDLMFLQQGGVCAALREECCVYADHTGIVRDTMAKLREGLEKRKREREAQQSWFTSWFNHSPWLVILISTLTGPIVLIVIVLIFGPCILNKLASFIKSRLEKVNIMMIEGQ</sequence>
<proteinExistence type="predicted"/>
<dbReference type="CDD" id="cd09851">
    <property type="entry name" value="HTLV-1-like_HR1-HR2"/>
    <property type="match status" value="1"/>
</dbReference>
<evidence type="ECO:0000256" key="1">
    <source>
        <dbReference type="SAM" id="Phobius"/>
    </source>
</evidence>
<feature type="non-terminal residue" evidence="2">
    <location>
        <position position="1"/>
    </location>
</feature>
<keyword evidence="1" id="KW-0472">Membrane</keyword>
<feature type="non-terminal residue" evidence="2">
    <location>
        <position position="331"/>
    </location>
</feature>
<dbReference type="PANTHER" id="PTHR10424:SF82">
    <property type="entry name" value="ENVELOPE GLYCOPROTEIN-RELATED"/>
    <property type="match status" value="1"/>
</dbReference>
<name>A0A091LUY2_CARIC</name>
<dbReference type="Gene3D" id="1.10.287.210">
    <property type="match status" value="1"/>
</dbReference>
<dbReference type="PANTHER" id="PTHR10424">
    <property type="entry name" value="VIRAL ENVELOPE PROTEIN"/>
    <property type="match status" value="1"/>
</dbReference>
<dbReference type="SUPFAM" id="SSF58069">
    <property type="entry name" value="Virus ectodomain"/>
    <property type="match status" value="1"/>
</dbReference>
<organism evidence="2 3">
    <name type="scientific">Cariama cristata</name>
    <name type="common">Red-legged seriema</name>
    <dbReference type="NCBI Taxonomy" id="54380"/>
    <lineage>
        <taxon>Eukaryota</taxon>
        <taxon>Metazoa</taxon>
        <taxon>Chordata</taxon>
        <taxon>Craniata</taxon>
        <taxon>Vertebrata</taxon>
        <taxon>Euteleostomi</taxon>
        <taxon>Archelosauria</taxon>
        <taxon>Archosauria</taxon>
        <taxon>Dinosauria</taxon>
        <taxon>Saurischia</taxon>
        <taxon>Theropoda</taxon>
        <taxon>Coelurosauria</taxon>
        <taxon>Aves</taxon>
        <taxon>Neognathae</taxon>
        <taxon>Neoaves</taxon>
        <taxon>Telluraves</taxon>
        <taxon>Australaves</taxon>
        <taxon>Cariamiformes</taxon>
        <taxon>Cariamidae</taxon>
        <taxon>Cariama</taxon>
    </lineage>
</organism>
<accession>A0A091LUY2</accession>
<dbReference type="Pfam" id="PF00429">
    <property type="entry name" value="TLV_coat"/>
    <property type="match status" value="1"/>
</dbReference>
<dbReference type="EMBL" id="KK508573">
    <property type="protein sequence ID" value="KFP62237.1"/>
    <property type="molecule type" value="Genomic_DNA"/>
</dbReference>
<feature type="transmembrane region" description="Helical" evidence="1">
    <location>
        <begin position="152"/>
        <end position="176"/>
    </location>
</feature>
<keyword evidence="1" id="KW-1133">Transmembrane helix</keyword>
<evidence type="ECO:0008006" key="4">
    <source>
        <dbReference type="Google" id="ProtNLM"/>
    </source>
</evidence>
<keyword evidence="1" id="KW-0812">Transmembrane</keyword>
<protein>
    <recommendedName>
        <fullName evidence="4">ENV1 protein</fullName>
    </recommendedName>
</protein>
<dbReference type="InterPro" id="IPR018154">
    <property type="entry name" value="TLV/ENV_coat_polyprotein"/>
</dbReference>
<feature type="transmembrane region" description="Helical" evidence="1">
    <location>
        <begin position="283"/>
        <end position="309"/>
    </location>
</feature>